<dbReference type="InterPro" id="IPR014813">
    <property type="entry name" value="Gnl3_N_dom"/>
</dbReference>
<dbReference type="PROSITE" id="PS51721">
    <property type="entry name" value="G_CP"/>
    <property type="match status" value="1"/>
</dbReference>
<evidence type="ECO:0000313" key="8">
    <source>
        <dbReference type="Proteomes" id="UP001162640"/>
    </source>
</evidence>
<evidence type="ECO:0000256" key="5">
    <source>
        <dbReference type="SAM" id="MobiDB-lite"/>
    </source>
</evidence>
<dbReference type="Proteomes" id="UP001162640">
    <property type="component" value="Unassembled WGS sequence"/>
</dbReference>
<dbReference type="PANTHER" id="PTHR11089:SF30">
    <property type="entry name" value="GUANINE NUCLEOTIDE-BINDING PROTEIN-LIKE 3 HOMOLOG"/>
    <property type="match status" value="1"/>
</dbReference>
<feature type="domain" description="CP-type G" evidence="6">
    <location>
        <begin position="145"/>
        <end position="304"/>
    </location>
</feature>
<evidence type="ECO:0000313" key="7">
    <source>
        <dbReference type="EMBL" id="GMH49631.1"/>
    </source>
</evidence>
<dbReference type="Pfam" id="PF08701">
    <property type="entry name" value="GN3L_Grn1"/>
    <property type="match status" value="1"/>
</dbReference>
<protein>
    <recommendedName>
        <fullName evidence="6">CP-type G domain-containing protein</fullName>
    </recommendedName>
</protein>
<gene>
    <name evidence="7" type="ORF">TL16_g00570</name>
</gene>
<dbReference type="AlphaFoldDB" id="A0A9W6ZCE2"/>
<proteinExistence type="predicted"/>
<comment type="subcellular location">
    <subcellularLocation>
        <location evidence="1">Nucleus</location>
    </subcellularLocation>
</comment>
<keyword evidence="3" id="KW-0342">GTP-binding</keyword>
<dbReference type="Pfam" id="PF01926">
    <property type="entry name" value="MMR_HSR1"/>
    <property type="match status" value="1"/>
</dbReference>
<dbReference type="InterPro" id="IPR030378">
    <property type="entry name" value="G_CP_dom"/>
</dbReference>
<feature type="region of interest" description="Disordered" evidence="5">
    <location>
        <begin position="438"/>
        <end position="501"/>
    </location>
</feature>
<comment type="caution">
    <text evidence="7">The sequence shown here is derived from an EMBL/GenBank/DDBJ whole genome shotgun (WGS) entry which is preliminary data.</text>
</comment>
<feature type="compositionally biased region" description="Acidic residues" evidence="5">
    <location>
        <begin position="444"/>
        <end position="477"/>
    </location>
</feature>
<organism evidence="7 8">
    <name type="scientific">Triparma laevis f. inornata</name>
    <dbReference type="NCBI Taxonomy" id="1714386"/>
    <lineage>
        <taxon>Eukaryota</taxon>
        <taxon>Sar</taxon>
        <taxon>Stramenopiles</taxon>
        <taxon>Ochrophyta</taxon>
        <taxon>Bolidophyceae</taxon>
        <taxon>Parmales</taxon>
        <taxon>Triparmaceae</taxon>
        <taxon>Triparma</taxon>
    </lineage>
</organism>
<name>A0A9W6ZCE2_9STRA</name>
<accession>A0A9W6ZCE2</accession>
<reference evidence="8" key="1">
    <citation type="journal article" date="2023" name="Commun. Biol.">
        <title>Genome analysis of Parmales, the sister group of diatoms, reveals the evolutionary specialization of diatoms from phago-mixotrophs to photoautotrophs.</title>
        <authorList>
            <person name="Ban H."/>
            <person name="Sato S."/>
            <person name="Yoshikawa S."/>
            <person name="Yamada K."/>
            <person name="Nakamura Y."/>
            <person name="Ichinomiya M."/>
            <person name="Sato N."/>
            <person name="Blanc-Mathieu R."/>
            <person name="Endo H."/>
            <person name="Kuwata A."/>
            <person name="Ogata H."/>
        </authorList>
    </citation>
    <scope>NUCLEOTIDE SEQUENCE [LARGE SCALE GENOMIC DNA]</scope>
</reference>
<evidence type="ECO:0000256" key="3">
    <source>
        <dbReference type="ARBA" id="ARBA00023134"/>
    </source>
</evidence>
<dbReference type="InterPro" id="IPR050755">
    <property type="entry name" value="TRAFAC_YlqF/YawG_RiboMat"/>
</dbReference>
<evidence type="ECO:0000256" key="4">
    <source>
        <dbReference type="ARBA" id="ARBA00023242"/>
    </source>
</evidence>
<dbReference type="InterPro" id="IPR027417">
    <property type="entry name" value="P-loop_NTPase"/>
</dbReference>
<dbReference type="InterPro" id="IPR006073">
    <property type="entry name" value="GTP-bd"/>
</dbReference>
<keyword evidence="2" id="KW-0547">Nucleotide-binding</keyword>
<dbReference type="PRINTS" id="PR00326">
    <property type="entry name" value="GTP1OBG"/>
</dbReference>
<dbReference type="EMBL" id="BLQM01000010">
    <property type="protein sequence ID" value="GMH49631.1"/>
    <property type="molecule type" value="Genomic_DNA"/>
</dbReference>
<sequence length="501" mass="56605">MVKKKGKSKRTSLKDKYKIERRVVQKHRKDRKEAKKNPGRHSNKSKKDPGIPNSWPFKEEVRVGSSCLPRHMLKEVERAKEREAQRRSEMVERNREFNLKRKNHTMSSMEDFANAAQSASADFTASSSSTSADPLASKTTRQTYITTLQHTIDQSSIILHILDARDPLSFLSSYVVNQTLRNSDKRLILVLNKSDLIPKTVLDQWLTYLRRRHATIPLSCKKGNTSGLVDLLKNYSRTKDKGKLSQVVGLVGYPNVGKSSIINSLVHKSKPCGTSPIAGFTKACQEVVLDKKLTLIDSPGVILDTKSNDVLLRNCVSGSEIEDPITVVSHLIEKCNGENLMTVYGIPDFRKAKNPTETFCSLVGRVKGKVGKGGVPDKIESARGIIKDWNDGLIKFYSVPPEEDLGKEEATIVERMGEEFDWKKMDEGMEVEDCIGMRGGEMGGDLEEFNEEEEDMEEEEEEEEEDEEESEEEEMEVEGGKMTKGTKKFTRKELEEAEDFF</sequence>
<keyword evidence="4" id="KW-0539">Nucleus</keyword>
<evidence type="ECO:0000256" key="2">
    <source>
        <dbReference type="ARBA" id="ARBA00022741"/>
    </source>
</evidence>
<evidence type="ECO:0000256" key="1">
    <source>
        <dbReference type="ARBA" id="ARBA00004123"/>
    </source>
</evidence>
<evidence type="ECO:0000259" key="6">
    <source>
        <dbReference type="PROSITE" id="PS51721"/>
    </source>
</evidence>
<feature type="region of interest" description="Disordered" evidence="5">
    <location>
        <begin position="1"/>
        <end position="57"/>
    </location>
</feature>
<dbReference type="PANTHER" id="PTHR11089">
    <property type="entry name" value="GTP-BINDING PROTEIN-RELATED"/>
    <property type="match status" value="1"/>
</dbReference>
<dbReference type="Gene3D" id="3.40.50.300">
    <property type="entry name" value="P-loop containing nucleotide triphosphate hydrolases"/>
    <property type="match status" value="1"/>
</dbReference>
<dbReference type="SUPFAM" id="SSF52540">
    <property type="entry name" value="P-loop containing nucleoside triphosphate hydrolases"/>
    <property type="match status" value="1"/>
</dbReference>
<dbReference type="GO" id="GO:0005730">
    <property type="term" value="C:nucleolus"/>
    <property type="evidence" value="ECO:0007669"/>
    <property type="project" value="TreeGrafter"/>
</dbReference>
<dbReference type="GO" id="GO:0005525">
    <property type="term" value="F:GTP binding"/>
    <property type="evidence" value="ECO:0007669"/>
    <property type="project" value="UniProtKB-KW"/>
</dbReference>
<feature type="compositionally biased region" description="Basic and acidic residues" evidence="5">
    <location>
        <begin position="12"/>
        <end position="23"/>
    </location>
</feature>
<feature type="compositionally biased region" description="Basic residues" evidence="5">
    <location>
        <begin position="1"/>
        <end position="11"/>
    </location>
</feature>